<proteinExistence type="predicted"/>
<accession>A0A3E2WV24</accession>
<dbReference type="Proteomes" id="UP000261111">
    <property type="component" value="Unassembled WGS sequence"/>
</dbReference>
<evidence type="ECO:0000313" key="1">
    <source>
        <dbReference type="EMBL" id="RGC31288.1"/>
    </source>
</evidence>
<evidence type="ECO:0008006" key="3">
    <source>
        <dbReference type="Google" id="ProtNLM"/>
    </source>
</evidence>
<evidence type="ECO:0000313" key="2">
    <source>
        <dbReference type="Proteomes" id="UP000261111"/>
    </source>
</evidence>
<reference evidence="1 2" key="1">
    <citation type="submission" date="2018-08" db="EMBL/GenBank/DDBJ databases">
        <title>A genome reference for cultivated species of the human gut microbiota.</title>
        <authorList>
            <person name="Zou Y."/>
            <person name="Xue W."/>
            <person name="Luo G."/>
        </authorList>
    </citation>
    <scope>NUCLEOTIDE SEQUENCE [LARGE SCALE GENOMIC DNA]</scope>
    <source>
        <strain evidence="1 2">AF19-21</strain>
    </source>
</reference>
<sequence>MDSFPAIPSLTWHCHDPAFEFSIPAQGTFSALGENYPFSGREVFLSRPDEFHGTNQVPVTTRESFIGSSLASPQAFY</sequence>
<dbReference type="AlphaFoldDB" id="A0A3E2WV24"/>
<gene>
    <name evidence="1" type="ORF">DWX41_13015</name>
</gene>
<protein>
    <recommendedName>
        <fullName evidence="3">AraC family transcriptional regulator</fullName>
    </recommendedName>
</protein>
<dbReference type="GeneID" id="93332310"/>
<dbReference type="EMBL" id="QVIA01000013">
    <property type="protein sequence ID" value="RGC31288.1"/>
    <property type="molecule type" value="Genomic_DNA"/>
</dbReference>
<organism evidence="1 2">
    <name type="scientific">Hungatella hathewayi</name>
    <dbReference type="NCBI Taxonomy" id="154046"/>
    <lineage>
        <taxon>Bacteria</taxon>
        <taxon>Bacillati</taxon>
        <taxon>Bacillota</taxon>
        <taxon>Clostridia</taxon>
        <taxon>Lachnospirales</taxon>
        <taxon>Lachnospiraceae</taxon>
        <taxon>Hungatella</taxon>
    </lineage>
</organism>
<dbReference type="RefSeq" id="WP_025654429.1">
    <property type="nucleotide sequence ID" value="NZ_QVIA01000013.1"/>
</dbReference>
<comment type="caution">
    <text evidence="1">The sequence shown here is derived from an EMBL/GenBank/DDBJ whole genome shotgun (WGS) entry which is preliminary data.</text>
</comment>
<name>A0A3E2WV24_9FIRM</name>